<dbReference type="InterPro" id="IPR056209">
    <property type="entry name" value="SU10_adaptor"/>
</dbReference>
<dbReference type="EMBL" id="LR798233">
    <property type="protein sequence ID" value="CAB5212615.1"/>
    <property type="molecule type" value="Genomic_DNA"/>
</dbReference>
<dbReference type="Pfam" id="PF24175">
    <property type="entry name" value="SU10_adaptor"/>
    <property type="match status" value="1"/>
</dbReference>
<protein>
    <submittedName>
        <fullName evidence="1">Uncharacterized protein</fullName>
    </submittedName>
</protein>
<reference evidence="1" key="1">
    <citation type="submission" date="2020-05" db="EMBL/GenBank/DDBJ databases">
        <authorList>
            <person name="Chiriac C."/>
            <person name="Salcher M."/>
            <person name="Ghai R."/>
            <person name="Kavagutti S V."/>
        </authorList>
    </citation>
    <scope>NUCLEOTIDE SEQUENCE</scope>
</reference>
<proteinExistence type="predicted"/>
<dbReference type="Gene3D" id="1.10.3230.20">
    <property type="entry name" value="P22 tail accessory factor (Gp4)"/>
    <property type="match status" value="2"/>
</dbReference>
<evidence type="ECO:0000313" key="1">
    <source>
        <dbReference type="EMBL" id="CAB5212615.1"/>
    </source>
</evidence>
<sequence>MTTARDIIKKSMQKIGTLVKSEAPSSDEANDGLSALNAMIASWSNESLVLNARTLESFTFAGGTQNYTIGSGGTFNTVRPNNILDGCYTRIGTIDYPMTIVSDEVFNSISFKPLQGIPQYINFDGAYPLATLKIYPIPQGSYAFYLLSEKSIAQFTTLDTVMSLPDGWERALIYNLALELAPEYSQQPDQYTLKVAMESKGNLKRAVLKIRDMDCAPKTLTVRDIYSGFIT</sequence>
<name>A0A6J7WF36_9CAUD</name>
<dbReference type="InterPro" id="IPR038258">
    <property type="entry name" value="Gp4_sf"/>
</dbReference>
<accession>A0A6J7WF36</accession>
<gene>
    <name evidence="1" type="ORF">UFOVP191_2</name>
</gene>
<organism evidence="1">
    <name type="scientific">uncultured Caudovirales phage</name>
    <dbReference type="NCBI Taxonomy" id="2100421"/>
    <lineage>
        <taxon>Viruses</taxon>
        <taxon>Duplodnaviria</taxon>
        <taxon>Heunggongvirae</taxon>
        <taxon>Uroviricota</taxon>
        <taxon>Caudoviricetes</taxon>
        <taxon>Peduoviridae</taxon>
        <taxon>Maltschvirus</taxon>
        <taxon>Maltschvirus maltsch</taxon>
    </lineage>
</organism>